<dbReference type="GO" id="GO:0003676">
    <property type="term" value="F:nucleic acid binding"/>
    <property type="evidence" value="ECO:0007669"/>
    <property type="project" value="InterPro"/>
</dbReference>
<dbReference type="InterPro" id="IPR036397">
    <property type="entry name" value="RNaseH_sf"/>
</dbReference>
<gene>
    <name evidence="1" type="primary">AlNc14C67G4734</name>
    <name evidence="1" type="ORF">ALNC14_054320</name>
</gene>
<organism evidence="1">
    <name type="scientific">Albugo laibachii Nc14</name>
    <dbReference type="NCBI Taxonomy" id="890382"/>
    <lineage>
        <taxon>Eukaryota</taxon>
        <taxon>Sar</taxon>
        <taxon>Stramenopiles</taxon>
        <taxon>Oomycota</taxon>
        <taxon>Peronosporomycetes</taxon>
        <taxon>Albuginales</taxon>
        <taxon>Albuginaceae</taxon>
        <taxon>Albugo</taxon>
    </lineage>
</organism>
<protein>
    <submittedName>
        <fullName evidence="1">AlNc14C67G4734 protein</fullName>
    </submittedName>
</protein>
<dbReference type="Gene3D" id="3.30.420.10">
    <property type="entry name" value="Ribonuclease H-like superfamily/Ribonuclease H"/>
    <property type="match status" value="1"/>
</dbReference>
<reference evidence="1" key="1">
    <citation type="journal article" date="2011" name="PLoS Biol.">
        <title>Gene gain and loss during evolution of obligate parasitism in the white rust pathogen of Arabidopsis thaliana.</title>
        <authorList>
            <person name="Kemen E."/>
            <person name="Gardiner A."/>
            <person name="Schultz-Larsen T."/>
            <person name="Kemen A.C."/>
            <person name="Balmuth A.L."/>
            <person name="Robert-Seilaniantz A."/>
            <person name="Bailey K."/>
            <person name="Holub E."/>
            <person name="Studholme D.J."/>
            <person name="Maclean D."/>
            <person name="Jones J.D."/>
        </authorList>
    </citation>
    <scope>NUCLEOTIDE SEQUENCE</scope>
</reference>
<dbReference type="EMBL" id="FR824112">
    <property type="protein sequence ID" value="CCA19289.1"/>
    <property type="molecule type" value="Genomic_DNA"/>
</dbReference>
<accession>F0WDL4</accession>
<dbReference type="AlphaFoldDB" id="F0WDL4"/>
<evidence type="ECO:0000313" key="1">
    <source>
        <dbReference type="EMBL" id="CCA19289.1"/>
    </source>
</evidence>
<reference evidence="1" key="2">
    <citation type="submission" date="2011-02" db="EMBL/GenBank/DDBJ databases">
        <authorList>
            <person name="MacLean D."/>
        </authorList>
    </citation>
    <scope>NUCLEOTIDE SEQUENCE</scope>
</reference>
<proteinExistence type="predicted"/>
<sequence length="125" mass="14207">MRSVLFIEYTLCYVKRKSNPMLTKAHKMARLERARAFVTVVEMGVSDSSDEKEKLNPRRTGWDPALLVRPSSRRIGVSKHQAGGESLMVWGAFSVKGKSRLVILQDKQNSEAYLRTLQHHLLPLA</sequence>
<dbReference type="HOGENOM" id="CLU_1996812_0_0_1"/>
<name>F0WDL4_9STRA</name>